<reference evidence="2" key="1">
    <citation type="journal article" date="2017" name="Nat. Ecol. Evol.">
        <title>Genome expansion and lineage-specific genetic innovations in the forest pathogenic fungi Armillaria.</title>
        <authorList>
            <person name="Sipos G."/>
            <person name="Prasanna A.N."/>
            <person name="Walter M.C."/>
            <person name="O'Connor E."/>
            <person name="Balint B."/>
            <person name="Krizsan K."/>
            <person name="Kiss B."/>
            <person name="Hess J."/>
            <person name="Varga T."/>
            <person name="Slot J."/>
            <person name="Riley R."/>
            <person name="Boka B."/>
            <person name="Rigling D."/>
            <person name="Barry K."/>
            <person name="Lee J."/>
            <person name="Mihaltcheva S."/>
            <person name="LaButti K."/>
            <person name="Lipzen A."/>
            <person name="Waldron R."/>
            <person name="Moloney N.M."/>
            <person name="Sperisen C."/>
            <person name="Kredics L."/>
            <person name="Vagvoelgyi C."/>
            <person name="Patrignani A."/>
            <person name="Fitzpatrick D."/>
            <person name="Nagy I."/>
            <person name="Doyle S."/>
            <person name="Anderson J.B."/>
            <person name="Grigoriev I.V."/>
            <person name="Gueldener U."/>
            <person name="Muensterkoetter M."/>
            <person name="Nagy L.G."/>
        </authorList>
    </citation>
    <scope>NUCLEOTIDE SEQUENCE [LARGE SCALE GENOMIC DNA]</scope>
    <source>
        <strain evidence="2">C18/9</strain>
    </source>
</reference>
<proteinExistence type="predicted"/>
<dbReference type="OrthoDB" id="3071161at2759"/>
<evidence type="ECO:0000313" key="2">
    <source>
        <dbReference type="Proteomes" id="UP000219338"/>
    </source>
</evidence>
<sequence>MPPQRQTRSRPQAPPKLTMVTRSLLRSNDPPCDVLASFRKSLQAHNLAGEVSSFDPGSKAWVEWSKISPGPTCPHILNKYRSQEDCTMSLYRNNAGTYWKAKSHPCDFTVAASSLPSRAFLHPPGVFRPFFSRTVARRRAMPDLYLIKVMTCKYESGIYNRHPEQHPLQQHPLPSFMARYCSVNTSIADHGNLQFFDSPIGIRIRLLHATTGLIPASLRQIQSESRECSACHCVFSIDGYNAHLDIDNICCNWYKGIPAEFNLLITLDASYPRASYLLIVLVYWIRRDLRGWNGILVSAFPEMSGLLSPPLIYSVHAAFICTRSKHMWPMSHVLAV</sequence>
<gene>
    <name evidence="1" type="ORF">ARMOST_18015</name>
</gene>
<dbReference type="AlphaFoldDB" id="A0A284S0L6"/>
<organism evidence="1 2">
    <name type="scientific">Armillaria ostoyae</name>
    <name type="common">Armillaria root rot fungus</name>
    <dbReference type="NCBI Taxonomy" id="47428"/>
    <lineage>
        <taxon>Eukaryota</taxon>
        <taxon>Fungi</taxon>
        <taxon>Dikarya</taxon>
        <taxon>Basidiomycota</taxon>
        <taxon>Agaricomycotina</taxon>
        <taxon>Agaricomycetes</taxon>
        <taxon>Agaricomycetidae</taxon>
        <taxon>Agaricales</taxon>
        <taxon>Marasmiineae</taxon>
        <taxon>Physalacriaceae</taxon>
        <taxon>Armillaria</taxon>
    </lineage>
</organism>
<evidence type="ECO:0000313" key="1">
    <source>
        <dbReference type="EMBL" id="SJL14552.1"/>
    </source>
</evidence>
<keyword evidence="2" id="KW-1185">Reference proteome</keyword>
<dbReference type="EMBL" id="FUEG01000024">
    <property type="protein sequence ID" value="SJL14552.1"/>
    <property type="molecule type" value="Genomic_DNA"/>
</dbReference>
<protein>
    <submittedName>
        <fullName evidence="1">Uncharacterized protein</fullName>
    </submittedName>
</protein>
<dbReference type="Proteomes" id="UP000219338">
    <property type="component" value="Unassembled WGS sequence"/>
</dbReference>
<name>A0A284S0L6_ARMOS</name>
<dbReference type="STRING" id="47428.A0A284S0L6"/>
<accession>A0A284S0L6</accession>